<dbReference type="InterPro" id="IPR050764">
    <property type="entry name" value="CbbQ/NirQ/NorQ/GpvN"/>
</dbReference>
<feature type="domain" description="ChlI/MoxR AAA lid" evidence="3">
    <location>
        <begin position="230"/>
        <end position="302"/>
    </location>
</feature>
<dbReference type="Gene3D" id="3.40.50.300">
    <property type="entry name" value="P-loop containing nucleotide triphosphate hydrolases"/>
    <property type="match status" value="1"/>
</dbReference>
<organism evidence="4">
    <name type="scientific">Bifidobacterium fermentum</name>
    <dbReference type="NCBI Taxonomy" id="3059035"/>
    <lineage>
        <taxon>Bacteria</taxon>
        <taxon>Bacillati</taxon>
        <taxon>Actinomycetota</taxon>
        <taxon>Actinomycetes</taxon>
        <taxon>Bifidobacteriales</taxon>
        <taxon>Bifidobacteriaceae</taxon>
        <taxon>Bifidobacterium</taxon>
    </lineage>
</organism>
<gene>
    <name evidence="6" type="ORF">QN062_03810</name>
    <name evidence="5" type="ORF">QN216_07825</name>
    <name evidence="4" type="ORF">QN217_02635</name>
</gene>
<dbReference type="EMBL" id="CP129675">
    <property type="protein sequence ID" value="XDS47059.1"/>
    <property type="molecule type" value="Genomic_DNA"/>
</dbReference>
<name>A0AB39UDY6_9BIFI</name>
<evidence type="ECO:0000259" key="3">
    <source>
        <dbReference type="Pfam" id="PF17863"/>
    </source>
</evidence>
<feature type="compositionally biased region" description="Polar residues" evidence="1">
    <location>
        <begin position="322"/>
        <end position="338"/>
    </location>
</feature>
<dbReference type="SUPFAM" id="SSF52540">
    <property type="entry name" value="P-loop containing nucleoside triphosphate hydrolases"/>
    <property type="match status" value="1"/>
</dbReference>
<feature type="domain" description="ATPase AAA-3" evidence="2">
    <location>
        <begin position="37"/>
        <end position="166"/>
    </location>
</feature>
<dbReference type="EMBL" id="CP129683">
    <property type="protein sequence ID" value="XDS51304.1"/>
    <property type="molecule type" value="Genomic_DNA"/>
</dbReference>
<accession>A0AB39UDY6</accession>
<dbReference type="GO" id="GO:0005524">
    <property type="term" value="F:ATP binding"/>
    <property type="evidence" value="ECO:0007669"/>
    <property type="project" value="InterPro"/>
</dbReference>
<dbReference type="EMBL" id="CP129682">
    <property type="protein sequence ID" value="XDS48235.1"/>
    <property type="molecule type" value="Genomic_DNA"/>
</dbReference>
<reference evidence="4" key="1">
    <citation type="submission" date="2023-07" db="EMBL/GenBank/DDBJ databases">
        <title>Bifidobacterium aquikefiriaerophilum sp. nov. and Bifidobacterium eccum sp. nov., isolated from water kefir.</title>
        <authorList>
            <person name="Breselge S."/>
            <person name="Bellassi P."/>
            <person name="Barcenilla C."/>
            <person name="Alvarez-Ordonez A."/>
            <person name="Morelli L."/>
            <person name="Cotter P.D."/>
        </authorList>
    </citation>
    <scope>NUCLEOTIDE SEQUENCE</scope>
    <source>
        <strain evidence="6">WK012_4_13</strain>
        <strain evidence="5">WK013_4_14</strain>
        <strain evidence="4">WK048_4_13</strain>
    </source>
</reference>
<evidence type="ECO:0000256" key="1">
    <source>
        <dbReference type="SAM" id="MobiDB-lite"/>
    </source>
</evidence>
<dbReference type="Pfam" id="PF07726">
    <property type="entry name" value="AAA_3"/>
    <property type="match status" value="1"/>
</dbReference>
<feature type="region of interest" description="Disordered" evidence="1">
    <location>
        <begin position="318"/>
        <end position="338"/>
    </location>
</feature>
<dbReference type="AlphaFoldDB" id="A0AB39UDY6"/>
<dbReference type="Pfam" id="PF17863">
    <property type="entry name" value="AAA_lid_2"/>
    <property type="match status" value="1"/>
</dbReference>
<dbReference type="PIRSF" id="PIRSF002849">
    <property type="entry name" value="AAA_ATPase_chaperone_MoxR_prd"/>
    <property type="match status" value="1"/>
</dbReference>
<dbReference type="InterPro" id="IPR041628">
    <property type="entry name" value="ChlI/MoxR_AAA_lid"/>
</dbReference>
<evidence type="ECO:0000259" key="2">
    <source>
        <dbReference type="Pfam" id="PF07726"/>
    </source>
</evidence>
<dbReference type="KEGG" id="bfk:QN062_03810"/>
<dbReference type="RefSeq" id="WP_369342268.1">
    <property type="nucleotide sequence ID" value="NZ_CP129675.1"/>
</dbReference>
<sequence>MVDRNASNEIVDALDAVLNCPRDVIELAVMTVAAGGHLLLEDIPGVGKTTLARAMAKVMAGTVHRVQFTPDMLPSDLTGVSIYDRRSENFVFRPGPLFANIVIADEVNRANPKTQSAMLEAMAERQVSADGETHVLPDPFFVVATQNPIELEGTFPLPEAQLDRFMTCTSIGYPQEQAEVRTIAGTGQDDPLESLRQICSLDDMVRLRGQASQVHVSEDVARYIVAIVNATRVDGEIRFGASPRAALALAAMARAHALMRNRDFVIADDVRTLVVPVLAHRLVLVNAHGDGGDERRRDILDEVVNDIPVPRITERLHAMSASDGSTKLRTAETSDALT</sequence>
<dbReference type="PANTHER" id="PTHR42759:SF5">
    <property type="entry name" value="METHANOL DEHYDROGENASE REGULATOR"/>
    <property type="match status" value="1"/>
</dbReference>
<dbReference type="InterPro" id="IPR011703">
    <property type="entry name" value="ATPase_AAA-3"/>
</dbReference>
<dbReference type="PANTHER" id="PTHR42759">
    <property type="entry name" value="MOXR FAMILY PROTEIN"/>
    <property type="match status" value="1"/>
</dbReference>
<dbReference type="Gene3D" id="1.10.8.80">
    <property type="entry name" value="Magnesium chelatase subunit I, C-Terminal domain"/>
    <property type="match status" value="1"/>
</dbReference>
<evidence type="ECO:0000313" key="6">
    <source>
        <dbReference type="EMBL" id="XDS51304.1"/>
    </source>
</evidence>
<protein>
    <submittedName>
        <fullName evidence="4">AAA family ATPase</fullName>
    </submittedName>
</protein>
<proteinExistence type="predicted"/>
<dbReference type="CDD" id="cd00009">
    <property type="entry name" value="AAA"/>
    <property type="match status" value="1"/>
</dbReference>
<evidence type="ECO:0000313" key="4">
    <source>
        <dbReference type="EMBL" id="XDS47059.1"/>
    </source>
</evidence>
<dbReference type="InterPro" id="IPR027417">
    <property type="entry name" value="P-loop_NTPase"/>
</dbReference>
<dbReference type="GO" id="GO:0016887">
    <property type="term" value="F:ATP hydrolysis activity"/>
    <property type="evidence" value="ECO:0007669"/>
    <property type="project" value="InterPro"/>
</dbReference>
<evidence type="ECO:0000313" key="5">
    <source>
        <dbReference type="EMBL" id="XDS48235.1"/>
    </source>
</evidence>